<evidence type="ECO:0000313" key="6">
    <source>
        <dbReference type="Proteomes" id="UP000198284"/>
    </source>
</evidence>
<dbReference type="FunFam" id="3.20.20.450:FF:000001">
    <property type="entry name" value="Cyclic di-GMP phosphodiesterase yahA"/>
    <property type="match status" value="1"/>
</dbReference>
<organism evidence="5 6">
    <name type="scientific">Noviherbaspirillum humi</name>
    <dbReference type="NCBI Taxonomy" id="1688639"/>
    <lineage>
        <taxon>Bacteria</taxon>
        <taxon>Pseudomonadati</taxon>
        <taxon>Pseudomonadota</taxon>
        <taxon>Betaproteobacteria</taxon>
        <taxon>Burkholderiales</taxon>
        <taxon>Oxalobacteraceae</taxon>
        <taxon>Noviherbaspirillum</taxon>
    </lineage>
</organism>
<name>A0A239L4H2_9BURK</name>
<evidence type="ECO:0000259" key="4">
    <source>
        <dbReference type="PROSITE" id="PS50887"/>
    </source>
</evidence>
<dbReference type="InterPro" id="IPR050706">
    <property type="entry name" value="Cyclic-di-GMP_PDE-like"/>
</dbReference>
<dbReference type="AlphaFoldDB" id="A0A239L4H2"/>
<keyword evidence="2" id="KW-0472">Membrane</keyword>
<gene>
    <name evidence="5" type="ORF">SAMN06265795_11944</name>
</gene>
<accession>A0A239L4H2</accession>
<dbReference type="CDD" id="cd01949">
    <property type="entry name" value="GGDEF"/>
    <property type="match status" value="1"/>
</dbReference>
<feature type="domain" description="EAL" evidence="3">
    <location>
        <begin position="379"/>
        <end position="633"/>
    </location>
</feature>
<dbReference type="InterPro" id="IPR000160">
    <property type="entry name" value="GGDEF_dom"/>
</dbReference>
<dbReference type="Proteomes" id="UP000198284">
    <property type="component" value="Unassembled WGS sequence"/>
</dbReference>
<dbReference type="SUPFAM" id="SSF55073">
    <property type="entry name" value="Nucleotide cyclase"/>
    <property type="match status" value="1"/>
</dbReference>
<evidence type="ECO:0000256" key="1">
    <source>
        <dbReference type="ARBA" id="ARBA00051114"/>
    </source>
</evidence>
<dbReference type="PANTHER" id="PTHR33121">
    <property type="entry name" value="CYCLIC DI-GMP PHOSPHODIESTERASE PDEF"/>
    <property type="match status" value="1"/>
</dbReference>
<dbReference type="PROSITE" id="PS50887">
    <property type="entry name" value="GGDEF"/>
    <property type="match status" value="1"/>
</dbReference>
<evidence type="ECO:0000256" key="2">
    <source>
        <dbReference type="SAM" id="Phobius"/>
    </source>
</evidence>
<evidence type="ECO:0000313" key="5">
    <source>
        <dbReference type="EMBL" id="SNT25225.1"/>
    </source>
</evidence>
<dbReference type="Gene3D" id="3.30.70.270">
    <property type="match status" value="1"/>
</dbReference>
<dbReference type="GO" id="GO:0071732">
    <property type="term" value="P:cellular response to nitric oxide"/>
    <property type="evidence" value="ECO:0007669"/>
    <property type="project" value="UniProtKB-ARBA"/>
</dbReference>
<dbReference type="FunFam" id="3.30.70.270:FF:000001">
    <property type="entry name" value="Diguanylate cyclase domain protein"/>
    <property type="match status" value="1"/>
</dbReference>
<dbReference type="InterPro" id="IPR001633">
    <property type="entry name" value="EAL_dom"/>
</dbReference>
<dbReference type="PROSITE" id="PS50883">
    <property type="entry name" value="EAL"/>
    <property type="match status" value="1"/>
</dbReference>
<dbReference type="InterPro" id="IPR029787">
    <property type="entry name" value="Nucleotide_cyclase"/>
</dbReference>
<keyword evidence="2" id="KW-1133">Transmembrane helix</keyword>
<feature type="transmembrane region" description="Helical" evidence="2">
    <location>
        <begin position="84"/>
        <end position="104"/>
    </location>
</feature>
<dbReference type="InterPro" id="IPR043128">
    <property type="entry name" value="Rev_trsase/Diguanyl_cyclase"/>
</dbReference>
<feature type="transmembrane region" description="Helical" evidence="2">
    <location>
        <begin position="23"/>
        <end position="47"/>
    </location>
</feature>
<dbReference type="Gene3D" id="3.20.20.450">
    <property type="entry name" value="EAL domain"/>
    <property type="match status" value="1"/>
</dbReference>
<dbReference type="SUPFAM" id="SSF141868">
    <property type="entry name" value="EAL domain-like"/>
    <property type="match status" value="1"/>
</dbReference>
<keyword evidence="6" id="KW-1185">Reference proteome</keyword>
<proteinExistence type="predicted"/>
<keyword evidence="2" id="KW-0812">Transmembrane</keyword>
<dbReference type="PANTHER" id="PTHR33121:SF70">
    <property type="entry name" value="SIGNALING PROTEIN YKOW"/>
    <property type="match status" value="1"/>
</dbReference>
<feature type="domain" description="GGDEF" evidence="4">
    <location>
        <begin position="238"/>
        <end position="370"/>
    </location>
</feature>
<dbReference type="NCBIfam" id="TIGR00254">
    <property type="entry name" value="GGDEF"/>
    <property type="match status" value="1"/>
</dbReference>
<feature type="transmembrane region" description="Helical" evidence="2">
    <location>
        <begin position="134"/>
        <end position="153"/>
    </location>
</feature>
<comment type="catalytic activity">
    <reaction evidence="1">
        <text>3',3'-c-di-GMP + H2O = 5'-phosphoguanylyl(3'-&gt;5')guanosine + H(+)</text>
        <dbReference type="Rhea" id="RHEA:24902"/>
        <dbReference type="ChEBI" id="CHEBI:15377"/>
        <dbReference type="ChEBI" id="CHEBI:15378"/>
        <dbReference type="ChEBI" id="CHEBI:58754"/>
        <dbReference type="ChEBI" id="CHEBI:58805"/>
        <dbReference type="EC" id="3.1.4.52"/>
    </reaction>
    <physiologicalReaction direction="left-to-right" evidence="1">
        <dbReference type="Rhea" id="RHEA:24903"/>
    </physiologicalReaction>
</comment>
<dbReference type="SMART" id="SM00267">
    <property type="entry name" value="GGDEF"/>
    <property type="match status" value="1"/>
</dbReference>
<protein>
    <submittedName>
        <fullName evidence="5">Diguanylate cyclase (GGDEF) domain-containing protein</fullName>
    </submittedName>
</protein>
<feature type="transmembrane region" description="Helical" evidence="2">
    <location>
        <begin position="53"/>
        <end position="72"/>
    </location>
</feature>
<dbReference type="Pfam" id="PF00990">
    <property type="entry name" value="GGDEF"/>
    <property type="match status" value="1"/>
</dbReference>
<dbReference type="InterPro" id="IPR035919">
    <property type="entry name" value="EAL_sf"/>
</dbReference>
<feature type="transmembrane region" description="Helical" evidence="2">
    <location>
        <begin position="165"/>
        <end position="185"/>
    </location>
</feature>
<dbReference type="GO" id="GO:0071111">
    <property type="term" value="F:cyclic-guanylate-specific phosphodiesterase activity"/>
    <property type="evidence" value="ECO:0007669"/>
    <property type="project" value="UniProtKB-EC"/>
</dbReference>
<dbReference type="CDD" id="cd01948">
    <property type="entry name" value="EAL"/>
    <property type="match status" value="1"/>
</dbReference>
<dbReference type="EMBL" id="FZOT01000019">
    <property type="protein sequence ID" value="SNT25225.1"/>
    <property type="molecule type" value="Genomic_DNA"/>
</dbReference>
<dbReference type="Pfam" id="PF00563">
    <property type="entry name" value="EAL"/>
    <property type="match status" value="1"/>
</dbReference>
<sequence length="641" mass="69874">MKGLPHPALFSFLGRDARLRRMVAYWAATAGLYLLSLALMWLAVWRGDIARDAAGWLSLAMVSGLALFYVLVRASSRLRLTPAQLALAQGCYAIACIVGAYAIAGPMRGATLGILVLVMVFCAFSLTPRRSHQLGLFATCLLGAAIVAMRMMAAQPFPWLHEAVHFTLTASLMGSVSLLTGRFNLLRQRLKQQKDELGHALSRIQLLATRDELTQLANRRYMSELLESEDRRQDRDGQSVCLALLDIDLFKQINDTYGHAVGDEVLHNFAREAESALRATDVLARWGGEEFLLLLRSADLSLAVTVLERMQKHIASSTLCASVAGLRVTFSAGITALASGETVAAGVKRADRAMLHAKSSGRNALRIFDPSLQAELTARAALESDLRQALRLDQFILHYQPQVDQDGRVVGAEALVRWQHPARGLLAPLEFIPLAEETGLIVQLGEIILRQACRQLAQWQASPATAGLSLAVNVSARQFRHPDFLQLVFDALAQNGAASEGLELELTESVLVDDIEDTIGKMRRLKQEGVRFSLDDFGTGYSSLAYLKRLPLDQLKIDRSFVRDILDDGNDAIIARSIIALGRNLGLAVIAEGVEAPEQKAFLETMGCGRFQGYLFGRPAPADAFAALLQPKPASAPSAIG</sequence>
<dbReference type="SMART" id="SM00052">
    <property type="entry name" value="EAL"/>
    <property type="match status" value="1"/>
</dbReference>
<reference evidence="5 6" key="1">
    <citation type="submission" date="2017-06" db="EMBL/GenBank/DDBJ databases">
        <authorList>
            <person name="Kim H.J."/>
            <person name="Triplett B.A."/>
        </authorList>
    </citation>
    <scope>NUCLEOTIDE SEQUENCE [LARGE SCALE GENOMIC DNA]</scope>
    <source>
        <strain evidence="5 6">U15</strain>
    </source>
</reference>
<evidence type="ECO:0000259" key="3">
    <source>
        <dbReference type="PROSITE" id="PS50883"/>
    </source>
</evidence>
<feature type="transmembrane region" description="Helical" evidence="2">
    <location>
        <begin position="110"/>
        <end position="127"/>
    </location>
</feature>